<evidence type="ECO:0000313" key="2">
    <source>
        <dbReference type="Proteomes" id="UP000031670"/>
    </source>
</evidence>
<comment type="caution">
    <text evidence="1">The sequence shown here is derived from an EMBL/GenBank/DDBJ whole genome shotgun (WGS) entry which is preliminary data.</text>
</comment>
<gene>
    <name evidence="1" type="ORF">JCM19232_2340</name>
</gene>
<protein>
    <submittedName>
        <fullName evidence="1">Uncharacterized protein</fullName>
    </submittedName>
</protein>
<accession>A0A0B8PAZ9</accession>
<dbReference type="AlphaFoldDB" id="A0A0B8PAZ9"/>
<organism evidence="1 2">
    <name type="scientific">Vibrio ishigakensis</name>
    <dbReference type="NCBI Taxonomy" id="1481914"/>
    <lineage>
        <taxon>Bacteria</taxon>
        <taxon>Pseudomonadati</taxon>
        <taxon>Pseudomonadota</taxon>
        <taxon>Gammaproteobacteria</taxon>
        <taxon>Vibrionales</taxon>
        <taxon>Vibrionaceae</taxon>
        <taxon>Vibrio</taxon>
    </lineage>
</organism>
<dbReference type="EMBL" id="BBSA01000010">
    <property type="protein sequence ID" value="GAM63930.1"/>
    <property type="molecule type" value="Genomic_DNA"/>
</dbReference>
<proteinExistence type="predicted"/>
<reference evidence="1 2" key="1">
    <citation type="submission" date="2015-01" db="EMBL/GenBank/DDBJ databases">
        <title>Vibrio sp. C5 JCM 19232 whole genome shotgun sequence.</title>
        <authorList>
            <person name="Sawabe T."/>
            <person name="Meirelles P."/>
            <person name="Feng G."/>
            <person name="Sayaka M."/>
            <person name="Hattori M."/>
            <person name="Ohkuma M."/>
        </authorList>
    </citation>
    <scope>NUCLEOTIDE SEQUENCE [LARGE SCALE GENOMIC DNA]</scope>
    <source>
        <strain evidence="1 2">JCM19232</strain>
    </source>
</reference>
<dbReference type="Proteomes" id="UP000031670">
    <property type="component" value="Unassembled WGS sequence"/>
</dbReference>
<evidence type="ECO:0000313" key="1">
    <source>
        <dbReference type="EMBL" id="GAM63930.1"/>
    </source>
</evidence>
<sequence>MTDPTYLSGWKPELCFQLNTNNNVLADLNRFLFKHFPPTKKLQQGHQFEDANRIEFVLKLKEILSEKLKRRHQPYFYIWNFH</sequence>
<reference evidence="1 2" key="2">
    <citation type="submission" date="2015-01" db="EMBL/GenBank/DDBJ databases">
        <authorList>
            <consortium name="NBRP consortium"/>
            <person name="Sawabe T."/>
            <person name="Meirelles P."/>
            <person name="Feng G."/>
            <person name="Sayaka M."/>
            <person name="Hattori M."/>
            <person name="Ohkuma M."/>
        </authorList>
    </citation>
    <scope>NUCLEOTIDE SEQUENCE [LARGE SCALE GENOMIC DNA]</scope>
    <source>
        <strain evidence="1 2">JCM19232</strain>
    </source>
</reference>
<name>A0A0B8PAZ9_9VIBR</name>